<evidence type="ECO:0000313" key="4">
    <source>
        <dbReference type="EMBL" id="OGZ23832.1"/>
    </source>
</evidence>
<evidence type="ECO:0000256" key="1">
    <source>
        <dbReference type="ARBA" id="ARBA00022729"/>
    </source>
</evidence>
<keyword evidence="1" id="KW-0732">Signal</keyword>
<sequence>MFRKETVDIIRKQNRLLDAELKGVLDKRAGIRDTAGRVAAGLSVATGLNTTKELLETLQVAAALKEQNILKGRIAQVNADMKDEIERLSEENTRMEMEILEPISLTLTVPVANQEFKVGSSLTVQWLSTGPVSEKLRIVLLKSGSFFKVLSQSVAKYDGSFNWQIPKYFLFGDDYQVAVQDPLTDITAKSDNFKINK</sequence>
<organism evidence="4 5">
    <name type="scientific">Candidatus Nealsonbacteria bacterium RIFCSPLOWO2_01_FULL_43_32</name>
    <dbReference type="NCBI Taxonomy" id="1801672"/>
    <lineage>
        <taxon>Bacteria</taxon>
        <taxon>Candidatus Nealsoniibacteriota</taxon>
    </lineage>
</organism>
<reference evidence="4 5" key="1">
    <citation type="journal article" date="2016" name="Nat. Commun.">
        <title>Thousands of microbial genomes shed light on interconnected biogeochemical processes in an aquifer system.</title>
        <authorList>
            <person name="Anantharaman K."/>
            <person name="Brown C.T."/>
            <person name="Hug L.A."/>
            <person name="Sharon I."/>
            <person name="Castelle C.J."/>
            <person name="Probst A.J."/>
            <person name="Thomas B.C."/>
            <person name="Singh A."/>
            <person name="Wilkins M.J."/>
            <person name="Karaoz U."/>
            <person name="Brodie E.L."/>
            <person name="Williams K.H."/>
            <person name="Hubbard S.S."/>
            <person name="Banfield J.F."/>
        </authorList>
    </citation>
    <scope>NUCLEOTIDE SEQUENCE [LARGE SCALE GENOMIC DNA]</scope>
</reference>
<feature type="domain" description="Yeast cell wall synthesis Kre9/Knh1-like N-terminal" evidence="3">
    <location>
        <begin position="110"/>
        <end position="195"/>
    </location>
</feature>
<dbReference type="Pfam" id="PF10342">
    <property type="entry name" value="Kre9_KNH"/>
    <property type="match status" value="1"/>
</dbReference>
<evidence type="ECO:0000313" key="5">
    <source>
        <dbReference type="Proteomes" id="UP000178647"/>
    </source>
</evidence>
<comment type="caution">
    <text evidence="4">The sequence shown here is derived from an EMBL/GenBank/DDBJ whole genome shotgun (WGS) entry which is preliminary data.</text>
</comment>
<gene>
    <name evidence="4" type="ORF">A2896_00905</name>
</gene>
<dbReference type="STRING" id="1801672.A2896_00905"/>
<accession>A0A1G2EDY0</accession>
<evidence type="ECO:0000256" key="2">
    <source>
        <dbReference type="SAM" id="Coils"/>
    </source>
</evidence>
<dbReference type="InterPro" id="IPR018466">
    <property type="entry name" value="Kre9/Knh1-like_N"/>
</dbReference>
<dbReference type="AlphaFoldDB" id="A0A1G2EDY0"/>
<dbReference type="EMBL" id="MHMH01000023">
    <property type="protein sequence ID" value="OGZ23832.1"/>
    <property type="molecule type" value="Genomic_DNA"/>
</dbReference>
<name>A0A1G2EDY0_9BACT</name>
<keyword evidence="2" id="KW-0175">Coiled coil</keyword>
<dbReference type="Proteomes" id="UP000178647">
    <property type="component" value="Unassembled WGS sequence"/>
</dbReference>
<feature type="coiled-coil region" evidence="2">
    <location>
        <begin position="71"/>
        <end position="98"/>
    </location>
</feature>
<evidence type="ECO:0000259" key="3">
    <source>
        <dbReference type="Pfam" id="PF10342"/>
    </source>
</evidence>
<proteinExistence type="predicted"/>
<protein>
    <recommendedName>
        <fullName evidence="3">Yeast cell wall synthesis Kre9/Knh1-like N-terminal domain-containing protein</fullName>
    </recommendedName>
</protein>